<accession>A0A2P6QW83</accession>
<sequence length="301" mass="34126">MEDPVPSSSAPPPDLTTIHRRVLELEEILERCRRDDDSESPTADSQDLLNDCAVFLRSRVEKIVSDCSDVGLLGDQDFEAYMERFEQELSSVEAESAKVSDEVEGLVRTHEEDFNRLNVDIGQLKCSLDFVGSQDLEKAKLGADADCPSYGKDNEDKFKLLELEYQIDKNHIILKSLQDLECKLKWLDATEQFEDAFSGLMVISFEENCIRLSLRTYIPKSKGLSQQIIEDTTSVNHELLIELMEGTMDLRNVEIFPNDVCVRDILGAAKSLSKSSLQWFVTKVQDKIVKHHGASSWKECK</sequence>
<dbReference type="Proteomes" id="UP000238479">
    <property type="component" value="Chromosome 4"/>
</dbReference>
<dbReference type="EMBL" id="PDCK01000042">
    <property type="protein sequence ID" value="PRQ38447.1"/>
    <property type="molecule type" value="Genomic_DNA"/>
</dbReference>
<protein>
    <submittedName>
        <fullName evidence="1">Uncharacterized protein</fullName>
    </submittedName>
</protein>
<dbReference type="STRING" id="74649.A0A2P6QW83"/>
<dbReference type="OrthoDB" id="1927690at2759"/>
<dbReference type="OMA" id="LGWFLQK"/>
<evidence type="ECO:0000313" key="1">
    <source>
        <dbReference type="EMBL" id="PRQ38447.1"/>
    </source>
</evidence>
<dbReference type="PANTHER" id="PTHR36037">
    <property type="entry name" value="RNA-DIRECTED DNA POLYMERASE (REVERSE TRANSCRIPTASE)-RELATED FAMILY PROTEIN"/>
    <property type="match status" value="1"/>
</dbReference>
<dbReference type="Gramene" id="PRQ38447">
    <property type="protein sequence ID" value="PRQ38447"/>
    <property type="gene ID" value="RchiOBHm_Chr4g0414021"/>
</dbReference>
<dbReference type="AlphaFoldDB" id="A0A2P6QW83"/>
<dbReference type="PANTHER" id="PTHR36037:SF1">
    <property type="entry name" value="RNA-DIRECTED DNA POLYMERASE (REVERSE TRANSCRIPTASE)-RELATED FAMILY PROTEIN"/>
    <property type="match status" value="1"/>
</dbReference>
<name>A0A2P6QW83_ROSCH</name>
<comment type="caution">
    <text evidence="1">The sequence shown here is derived from an EMBL/GenBank/DDBJ whole genome shotgun (WGS) entry which is preliminary data.</text>
</comment>
<keyword evidence="2" id="KW-1185">Reference proteome</keyword>
<organism evidence="1 2">
    <name type="scientific">Rosa chinensis</name>
    <name type="common">China rose</name>
    <dbReference type="NCBI Taxonomy" id="74649"/>
    <lineage>
        <taxon>Eukaryota</taxon>
        <taxon>Viridiplantae</taxon>
        <taxon>Streptophyta</taxon>
        <taxon>Embryophyta</taxon>
        <taxon>Tracheophyta</taxon>
        <taxon>Spermatophyta</taxon>
        <taxon>Magnoliopsida</taxon>
        <taxon>eudicotyledons</taxon>
        <taxon>Gunneridae</taxon>
        <taxon>Pentapetalae</taxon>
        <taxon>rosids</taxon>
        <taxon>fabids</taxon>
        <taxon>Rosales</taxon>
        <taxon>Rosaceae</taxon>
        <taxon>Rosoideae</taxon>
        <taxon>Rosoideae incertae sedis</taxon>
        <taxon>Rosa</taxon>
    </lineage>
</organism>
<proteinExistence type="predicted"/>
<gene>
    <name evidence="1" type="ORF">RchiOBHm_Chr4g0414021</name>
</gene>
<reference evidence="1 2" key="1">
    <citation type="journal article" date="2018" name="Nat. Genet.">
        <title>The Rosa genome provides new insights in the design of modern roses.</title>
        <authorList>
            <person name="Bendahmane M."/>
        </authorList>
    </citation>
    <scope>NUCLEOTIDE SEQUENCE [LARGE SCALE GENOMIC DNA]</scope>
    <source>
        <strain evidence="2">cv. Old Blush</strain>
    </source>
</reference>
<evidence type="ECO:0000313" key="2">
    <source>
        <dbReference type="Proteomes" id="UP000238479"/>
    </source>
</evidence>